<proteinExistence type="predicted"/>
<dbReference type="CDD" id="cd06267">
    <property type="entry name" value="PBP1_LacI_sugar_binding-like"/>
    <property type="match status" value="1"/>
</dbReference>
<dbReference type="Gene3D" id="1.10.260.40">
    <property type="entry name" value="lambda repressor-like DNA-binding domains"/>
    <property type="match status" value="1"/>
</dbReference>
<evidence type="ECO:0000256" key="1">
    <source>
        <dbReference type="ARBA" id="ARBA00023015"/>
    </source>
</evidence>
<dbReference type="Pfam" id="PF13377">
    <property type="entry name" value="Peripla_BP_3"/>
    <property type="match status" value="1"/>
</dbReference>
<keyword evidence="1" id="KW-0805">Transcription regulation</keyword>
<dbReference type="GO" id="GO:0000976">
    <property type="term" value="F:transcription cis-regulatory region binding"/>
    <property type="evidence" value="ECO:0007669"/>
    <property type="project" value="TreeGrafter"/>
</dbReference>
<reference evidence="6" key="1">
    <citation type="submission" date="2016-10" db="EMBL/GenBank/DDBJ databases">
        <authorList>
            <person name="Varghese N."/>
            <person name="Submissions S."/>
        </authorList>
    </citation>
    <scope>NUCLEOTIDE SEQUENCE [LARGE SCALE GENOMIC DNA]</scope>
    <source>
        <strain evidence="6">NLAE-zl-G277</strain>
    </source>
</reference>
<organism evidence="5 6">
    <name type="scientific">Enterocloster lavalensis</name>
    <dbReference type="NCBI Taxonomy" id="460384"/>
    <lineage>
        <taxon>Bacteria</taxon>
        <taxon>Bacillati</taxon>
        <taxon>Bacillota</taxon>
        <taxon>Clostridia</taxon>
        <taxon>Lachnospirales</taxon>
        <taxon>Lachnospiraceae</taxon>
        <taxon>Enterocloster</taxon>
    </lineage>
</organism>
<gene>
    <name evidence="5" type="ORF">SAMN05216313_11019</name>
</gene>
<dbReference type="SUPFAM" id="SSF53822">
    <property type="entry name" value="Periplasmic binding protein-like I"/>
    <property type="match status" value="1"/>
</dbReference>
<evidence type="ECO:0000256" key="3">
    <source>
        <dbReference type="ARBA" id="ARBA00023163"/>
    </source>
</evidence>
<evidence type="ECO:0000259" key="4">
    <source>
        <dbReference type="PROSITE" id="PS50932"/>
    </source>
</evidence>
<dbReference type="SUPFAM" id="SSF47413">
    <property type="entry name" value="lambda repressor-like DNA-binding domains"/>
    <property type="match status" value="1"/>
</dbReference>
<dbReference type="SMART" id="SM00354">
    <property type="entry name" value="HTH_LACI"/>
    <property type="match status" value="1"/>
</dbReference>
<keyword evidence="2" id="KW-0238">DNA-binding</keyword>
<dbReference type="PANTHER" id="PTHR30146">
    <property type="entry name" value="LACI-RELATED TRANSCRIPTIONAL REPRESSOR"/>
    <property type="match status" value="1"/>
</dbReference>
<evidence type="ECO:0000256" key="2">
    <source>
        <dbReference type="ARBA" id="ARBA00023125"/>
    </source>
</evidence>
<accession>A0A1I0FYR7</accession>
<dbReference type="Proteomes" id="UP000198508">
    <property type="component" value="Unassembled WGS sequence"/>
</dbReference>
<dbReference type="GeneID" id="93279829"/>
<dbReference type="EMBL" id="FOIM01000010">
    <property type="protein sequence ID" value="SET63430.1"/>
    <property type="molecule type" value="Genomic_DNA"/>
</dbReference>
<sequence>MNIYDIAAEANTSISTVSRVLNNKGNVNPQIRKRVEEALKKYDYKPSAIARGMVSKTMKSIAILTIDVRVTHYARMIYVIEQEFSNQGYNVTVCNTGGSIGECDRYFKILAEKQIDGLVLIGSIFNNLIHYPQIIAQIKEIPVVLANGHVDSPNFYSVLVDDTKAIRTVVDYLLDGGRKNLVYVFDLENDSAQAKRRGFVEGLKLRDVPQPESRVFTAAYGLEGGMKAAEEIIRSGIPFDGVLCGEDTTAIGVMKGLKKQGYRIPEDVAVTGCNNSPEARICEPELTTLDNKPELLGGMCAQLLRDTIEKKGSAVSVAIQPELVVRQST</sequence>
<dbReference type="AlphaFoldDB" id="A0A1I0FYR7"/>
<evidence type="ECO:0000313" key="6">
    <source>
        <dbReference type="Proteomes" id="UP000198508"/>
    </source>
</evidence>
<dbReference type="InterPro" id="IPR046335">
    <property type="entry name" value="LacI/GalR-like_sensor"/>
</dbReference>
<keyword evidence="3" id="KW-0804">Transcription</keyword>
<keyword evidence="6" id="KW-1185">Reference proteome</keyword>
<evidence type="ECO:0000313" key="5">
    <source>
        <dbReference type="EMBL" id="SET63430.1"/>
    </source>
</evidence>
<dbReference type="InterPro" id="IPR028082">
    <property type="entry name" value="Peripla_BP_I"/>
</dbReference>
<dbReference type="Gene3D" id="3.40.50.2300">
    <property type="match status" value="2"/>
</dbReference>
<feature type="domain" description="HTH lacI-type" evidence="4">
    <location>
        <begin position="1"/>
        <end position="55"/>
    </location>
</feature>
<protein>
    <submittedName>
        <fullName evidence="5">Transcriptional regulator, LacI family</fullName>
    </submittedName>
</protein>
<dbReference type="RefSeq" id="WP_092363359.1">
    <property type="nucleotide sequence ID" value="NZ_DAINWJ010000115.1"/>
</dbReference>
<dbReference type="PROSITE" id="PS50932">
    <property type="entry name" value="HTH_LACI_2"/>
    <property type="match status" value="1"/>
</dbReference>
<dbReference type="InterPro" id="IPR010982">
    <property type="entry name" value="Lambda_DNA-bd_dom_sf"/>
</dbReference>
<dbReference type="PANTHER" id="PTHR30146:SF24">
    <property type="entry name" value="XYLOSE OPERON REGULATORY PROTEIN"/>
    <property type="match status" value="1"/>
</dbReference>
<dbReference type="InterPro" id="IPR000843">
    <property type="entry name" value="HTH_LacI"/>
</dbReference>
<dbReference type="CDD" id="cd01392">
    <property type="entry name" value="HTH_LacI"/>
    <property type="match status" value="1"/>
</dbReference>
<dbReference type="STRING" id="460384.SAMN05216313_11019"/>
<name>A0A1I0FYR7_9FIRM</name>
<dbReference type="Pfam" id="PF00356">
    <property type="entry name" value="LacI"/>
    <property type="match status" value="1"/>
</dbReference>
<dbReference type="GO" id="GO:0003700">
    <property type="term" value="F:DNA-binding transcription factor activity"/>
    <property type="evidence" value="ECO:0007669"/>
    <property type="project" value="TreeGrafter"/>
</dbReference>